<proteinExistence type="predicted"/>
<dbReference type="EMBL" id="JABSTQ010009622">
    <property type="protein sequence ID" value="KAG0427475.1"/>
    <property type="molecule type" value="Genomic_DNA"/>
</dbReference>
<evidence type="ECO:0000313" key="1">
    <source>
        <dbReference type="EMBL" id="KAG0427475.1"/>
    </source>
</evidence>
<evidence type="ECO:0000313" key="2">
    <source>
        <dbReference type="Proteomes" id="UP000805193"/>
    </source>
</evidence>
<protein>
    <submittedName>
        <fullName evidence="1">Uncharacterized protein</fullName>
    </submittedName>
</protein>
<gene>
    <name evidence="1" type="ORF">HPB47_025457</name>
</gene>
<organism evidence="1 2">
    <name type="scientific">Ixodes persulcatus</name>
    <name type="common">Taiga tick</name>
    <dbReference type="NCBI Taxonomy" id="34615"/>
    <lineage>
        <taxon>Eukaryota</taxon>
        <taxon>Metazoa</taxon>
        <taxon>Ecdysozoa</taxon>
        <taxon>Arthropoda</taxon>
        <taxon>Chelicerata</taxon>
        <taxon>Arachnida</taxon>
        <taxon>Acari</taxon>
        <taxon>Parasitiformes</taxon>
        <taxon>Ixodida</taxon>
        <taxon>Ixodoidea</taxon>
        <taxon>Ixodidae</taxon>
        <taxon>Ixodinae</taxon>
        <taxon>Ixodes</taxon>
    </lineage>
</organism>
<name>A0AC60Q3S8_IXOPE</name>
<keyword evidence="2" id="KW-1185">Reference proteome</keyword>
<dbReference type="Proteomes" id="UP000805193">
    <property type="component" value="Unassembled WGS sequence"/>
</dbReference>
<comment type="caution">
    <text evidence="1">The sequence shown here is derived from an EMBL/GenBank/DDBJ whole genome shotgun (WGS) entry which is preliminary data.</text>
</comment>
<sequence length="161" mass="18082">MGLEQDHSDFQISTVFDNGRLLVRRLQRASDPSTAAECALVRVPGAYSATRCSTRRTASHCPLSELHPDRDSTCLDCGDIEEYHLLRRELYAPVRSAVRQREVPAETECWDGESDSSFVRGGLDALQPRVHSGQQDVHQCQLCPYSSRLDLYANVLAHMLH</sequence>
<accession>A0AC60Q3S8</accession>
<reference evidence="1 2" key="1">
    <citation type="journal article" date="2020" name="Cell">
        <title>Large-Scale Comparative Analyses of Tick Genomes Elucidate Their Genetic Diversity and Vector Capacities.</title>
        <authorList>
            <consortium name="Tick Genome and Microbiome Consortium (TIGMIC)"/>
            <person name="Jia N."/>
            <person name="Wang J."/>
            <person name="Shi W."/>
            <person name="Du L."/>
            <person name="Sun Y."/>
            <person name="Zhan W."/>
            <person name="Jiang J.F."/>
            <person name="Wang Q."/>
            <person name="Zhang B."/>
            <person name="Ji P."/>
            <person name="Bell-Sakyi L."/>
            <person name="Cui X.M."/>
            <person name="Yuan T.T."/>
            <person name="Jiang B.G."/>
            <person name="Yang W.F."/>
            <person name="Lam T.T."/>
            <person name="Chang Q.C."/>
            <person name="Ding S.J."/>
            <person name="Wang X.J."/>
            <person name="Zhu J.G."/>
            <person name="Ruan X.D."/>
            <person name="Zhao L."/>
            <person name="Wei J.T."/>
            <person name="Ye R.Z."/>
            <person name="Que T.C."/>
            <person name="Du C.H."/>
            <person name="Zhou Y.H."/>
            <person name="Cheng J.X."/>
            <person name="Dai P.F."/>
            <person name="Guo W.B."/>
            <person name="Han X.H."/>
            <person name="Huang E.J."/>
            <person name="Li L.F."/>
            <person name="Wei W."/>
            <person name="Gao Y.C."/>
            <person name="Liu J.Z."/>
            <person name="Shao H.Z."/>
            <person name="Wang X."/>
            <person name="Wang C.C."/>
            <person name="Yang T.C."/>
            <person name="Huo Q.B."/>
            <person name="Li W."/>
            <person name="Chen H.Y."/>
            <person name="Chen S.E."/>
            <person name="Zhou L.G."/>
            <person name="Ni X.B."/>
            <person name="Tian J.H."/>
            <person name="Sheng Y."/>
            <person name="Liu T."/>
            <person name="Pan Y.S."/>
            <person name="Xia L.Y."/>
            <person name="Li J."/>
            <person name="Zhao F."/>
            <person name="Cao W.C."/>
        </authorList>
    </citation>
    <scope>NUCLEOTIDE SEQUENCE [LARGE SCALE GENOMIC DNA]</scope>
    <source>
        <strain evidence="1">Iper-2018</strain>
    </source>
</reference>